<evidence type="ECO:0000313" key="3">
    <source>
        <dbReference type="EMBL" id="GHD56472.1"/>
    </source>
</evidence>
<reference evidence="3" key="1">
    <citation type="journal article" date="2014" name="Int. J. Syst. Evol. Microbiol.">
        <title>Complete genome sequence of Corynebacterium casei LMG S-19264T (=DSM 44701T), isolated from a smear-ripened cheese.</title>
        <authorList>
            <consortium name="US DOE Joint Genome Institute (JGI-PGF)"/>
            <person name="Walter F."/>
            <person name="Albersmeier A."/>
            <person name="Kalinowski J."/>
            <person name="Ruckert C."/>
        </authorList>
    </citation>
    <scope>NUCLEOTIDE SEQUENCE</scope>
    <source>
        <strain evidence="3">KCTC 42651</strain>
    </source>
</reference>
<proteinExistence type="predicted"/>
<name>A0A919CQY7_9PROT</name>
<sequence>MTDPANRDPGAFIRGNTALKAPSLVPELRLHLADAALPLWEKTEEELEAVGLPPPYWAFAWAGGQALARHIVDRPDLVAGKRVLDVASGSGIVALACLWASAAHVVANEIDAFALTAIRINAEANDLERALELVGRDMLDEPVLADDGGPLWDVVLAGDVCYEKPMAERMTAWLRRHAAAGALVLMGDPGRSYRPADGLERLAEYLVPTPRDLEDSDLRRTVVWRVLPLTDE</sequence>
<dbReference type="RefSeq" id="WP_189992301.1">
    <property type="nucleotide sequence ID" value="NZ_BMZS01000009.1"/>
</dbReference>
<gene>
    <name evidence="3" type="ORF">GCM10017083_36490</name>
</gene>
<comment type="caution">
    <text evidence="3">The sequence shown here is derived from an EMBL/GenBank/DDBJ whole genome shotgun (WGS) entry which is preliminary data.</text>
</comment>
<dbReference type="GO" id="GO:0016279">
    <property type="term" value="F:protein-lysine N-methyltransferase activity"/>
    <property type="evidence" value="ECO:0007669"/>
    <property type="project" value="TreeGrafter"/>
</dbReference>
<keyword evidence="1" id="KW-0489">Methyltransferase</keyword>
<dbReference type="AlphaFoldDB" id="A0A919CQY7"/>
<dbReference type="Pfam" id="PF06325">
    <property type="entry name" value="PrmA"/>
    <property type="match status" value="1"/>
</dbReference>
<protein>
    <submittedName>
        <fullName evidence="3">Nicotinamide N-methylase</fullName>
    </submittedName>
</protein>
<dbReference type="EMBL" id="BMZS01000009">
    <property type="protein sequence ID" value="GHD56472.1"/>
    <property type="molecule type" value="Genomic_DNA"/>
</dbReference>
<dbReference type="SUPFAM" id="SSF53335">
    <property type="entry name" value="S-adenosyl-L-methionine-dependent methyltransferases"/>
    <property type="match status" value="1"/>
</dbReference>
<evidence type="ECO:0000256" key="1">
    <source>
        <dbReference type="ARBA" id="ARBA00022603"/>
    </source>
</evidence>
<evidence type="ECO:0000256" key="2">
    <source>
        <dbReference type="ARBA" id="ARBA00022679"/>
    </source>
</evidence>
<accession>A0A919CQY7</accession>
<dbReference type="InterPro" id="IPR029063">
    <property type="entry name" value="SAM-dependent_MTases_sf"/>
</dbReference>
<dbReference type="Proteomes" id="UP000630353">
    <property type="component" value="Unassembled WGS sequence"/>
</dbReference>
<dbReference type="CDD" id="cd02440">
    <property type="entry name" value="AdoMet_MTases"/>
    <property type="match status" value="1"/>
</dbReference>
<keyword evidence="2" id="KW-0808">Transferase</keyword>
<dbReference type="PANTHER" id="PTHR43648">
    <property type="entry name" value="ELECTRON TRANSFER FLAVOPROTEIN BETA SUBUNIT LYSINE METHYLTRANSFERASE"/>
    <property type="match status" value="1"/>
</dbReference>
<dbReference type="Gene3D" id="3.40.50.150">
    <property type="entry name" value="Vaccinia Virus protein VP39"/>
    <property type="match status" value="1"/>
</dbReference>
<reference evidence="3" key="2">
    <citation type="submission" date="2020-09" db="EMBL/GenBank/DDBJ databases">
        <authorList>
            <person name="Sun Q."/>
            <person name="Kim S."/>
        </authorList>
    </citation>
    <scope>NUCLEOTIDE SEQUENCE</scope>
    <source>
        <strain evidence="3">KCTC 42651</strain>
    </source>
</reference>
<organism evidence="3 4">
    <name type="scientific">Thalassobaculum fulvum</name>
    <dbReference type="NCBI Taxonomy" id="1633335"/>
    <lineage>
        <taxon>Bacteria</taxon>
        <taxon>Pseudomonadati</taxon>
        <taxon>Pseudomonadota</taxon>
        <taxon>Alphaproteobacteria</taxon>
        <taxon>Rhodospirillales</taxon>
        <taxon>Thalassobaculaceae</taxon>
        <taxon>Thalassobaculum</taxon>
    </lineage>
</organism>
<dbReference type="PANTHER" id="PTHR43648:SF1">
    <property type="entry name" value="ELECTRON TRANSFER FLAVOPROTEIN BETA SUBUNIT LYSINE METHYLTRANSFERASE"/>
    <property type="match status" value="1"/>
</dbReference>
<dbReference type="GO" id="GO:0032259">
    <property type="term" value="P:methylation"/>
    <property type="evidence" value="ECO:0007669"/>
    <property type="project" value="UniProtKB-KW"/>
</dbReference>
<dbReference type="InterPro" id="IPR050078">
    <property type="entry name" value="Ribosomal_L11_MeTrfase_PrmA"/>
</dbReference>
<evidence type="ECO:0000313" key="4">
    <source>
        <dbReference type="Proteomes" id="UP000630353"/>
    </source>
</evidence>
<keyword evidence="4" id="KW-1185">Reference proteome</keyword>